<feature type="signal peptide" evidence="1">
    <location>
        <begin position="1"/>
        <end position="31"/>
    </location>
</feature>
<organism evidence="3 4">
    <name type="scientific">Anaeroplasma bactoclasticum</name>
    <dbReference type="NCBI Taxonomy" id="2088"/>
    <lineage>
        <taxon>Bacteria</taxon>
        <taxon>Bacillati</taxon>
        <taxon>Mycoplasmatota</taxon>
        <taxon>Mollicutes</taxon>
        <taxon>Anaeroplasmatales</taxon>
        <taxon>Anaeroplasmataceae</taxon>
        <taxon>Anaeroplasma</taxon>
    </lineage>
</organism>
<dbReference type="EMBL" id="QXEV01000013">
    <property type="protein sequence ID" value="RIA75684.1"/>
    <property type="molecule type" value="Genomic_DNA"/>
</dbReference>
<evidence type="ECO:0000256" key="1">
    <source>
        <dbReference type="SAM" id="SignalP"/>
    </source>
</evidence>
<accession>A0A397S0H6</accession>
<dbReference type="SMART" id="SM00635">
    <property type="entry name" value="BID_2"/>
    <property type="match status" value="1"/>
</dbReference>
<dbReference type="SUPFAM" id="SSF49373">
    <property type="entry name" value="Invasin/intimin cell-adhesion fragments"/>
    <property type="match status" value="1"/>
</dbReference>
<evidence type="ECO:0000313" key="3">
    <source>
        <dbReference type="EMBL" id="RIA75684.1"/>
    </source>
</evidence>
<sequence>MKKAKKLIAFFAMVMLGLFVFAFTSTTSVYAADNIVTYTVTSTSAVSQSGTVPTGTTYVYASTYTSKCQLTKDHSMTLTLKGWNGYIITGITLSMKSNKSSGAGTLSVVAGSTTIASIEESTFSSSNWHGSWSTEYVDVTPTMTKNDYSIKENEDVVITIAATANSLYCESFSITYVSDILPSSVNINKSSLNLTAGTSETLVATVLPTDTRYSNVTWSTSDDSVATVDSTGKVTAVAEGNATITATSAYDSSLTAECEVSVSAAITEVLDFGTLDLQEQLSFHYEYAHSFEPISSVSYDTTFYIGNIYDNFPCVVSDSNFNTSDLSTNSVVFTLIPSSDDNQYFNIKMGDYYLGSISKTNIAKETTIPSGSEDNFLWTFDSTNGSINNKITNRYFGYTDSTHSQIKAYAHQNLNTNLPATFIPTDGDVTYTDANGNENKVTMRIGYTISKELYNSLQELGTTVTFGVRLNNSTSVACEAVEVDSNTYRICVSVNNIPLTSIETVITAVGYVSVDGHEYYTNEVNGYSVKSLAQEYLANHSSEEAVQAASYALTYLAYYA</sequence>
<dbReference type="InParanoid" id="A0A397S0H6"/>
<protein>
    <submittedName>
        <fullName evidence="3">Ig-like protein group 2</fullName>
    </submittedName>
</protein>
<keyword evidence="4" id="KW-1185">Reference proteome</keyword>
<gene>
    <name evidence="3" type="ORF">EI71_01253</name>
</gene>
<comment type="caution">
    <text evidence="3">The sequence shown here is derived from an EMBL/GenBank/DDBJ whole genome shotgun (WGS) entry which is preliminary data.</text>
</comment>
<dbReference type="AlphaFoldDB" id="A0A397S0H6"/>
<dbReference type="Proteomes" id="UP000266506">
    <property type="component" value="Unassembled WGS sequence"/>
</dbReference>
<keyword evidence="1" id="KW-0732">Signal</keyword>
<feature type="domain" description="BIG2" evidence="2">
    <location>
        <begin position="181"/>
        <end position="259"/>
    </location>
</feature>
<feature type="chain" id="PRO_5017275165" evidence="1">
    <location>
        <begin position="32"/>
        <end position="560"/>
    </location>
</feature>
<evidence type="ECO:0000259" key="2">
    <source>
        <dbReference type="SMART" id="SM00635"/>
    </source>
</evidence>
<name>A0A397S0H6_9MOLU</name>
<dbReference type="InterPro" id="IPR008964">
    <property type="entry name" value="Invasin/intimin_cell_adhesion"/>
</dbReference>
<reference evidence="3 4" key="1">
    <citation type="submission" date="2018-08" db="EMBL/GenBank/DDBJ databases">
        <title>Genomic Encyclopedia of Archaeal and Bacterial Type Strains, Phase II (KMG-II): from individual species to whole genera.</title>
        <authorList>
            <person name="Goeker M."/>
        </authorList>
    </citation>
    <scope>NUCLEOTIDE SEQUENCE [LARGE SCALE GENOMIC DNA]</scope>
    <source>
        <strain evidence="3 4">ATCC 27112</strain>
    </source>
</reference>
<dbReference type="Gene3D" id="2.60.40.1080">
    <property type="match status" value="1"/>
</dbReference>
<dbReference type="InterPro" id="IPR003343">
    <property type="entry name" value="Big_2"/>
</dbReference>
<dbReference type="Pfam" id="PF02368">
    <property type="entry name" value="Big_2"/>
    <property type="match status" value="1"/>
</dbReference>
<dbReference type="RefSeq" id="WP_119016382.1">
    <property type="nucleotide sequence ID" value="NZ_QXEV01000013.1"/>
</dbReference>
<proteinExistence type="predicted"/>
<evidence type="ECO:0000313" key="4">
    <source>
        <dbReference type="Proteomes" id="UP000266506"/>
    </source>
</evidence>